<keyword evidence="5" id="KW-1185">Reference proteome</keyword>
<evidence type="ECO:0008006" key="6">
    <source>
        <dbReference type="Google" id="ProtNLM"/>
    </source>
</evidence>
<evidence type="ECO:0000256" key="3">
    <source>
        <dbReference type="SAM" id="MobiDB-lite"/>
    </source>
</evidence>
<dbReference type="GO" id="GO:0033962">
    <property type="term" value="P:P-body assembly"/>
    <property type="evidence" value="ECO:0007669"/>
    <property type="project" value="TreeGrafter"/>
</dbReference>
<dbReference type="GO" id="GO:0000932">
    <property type="term" value="C:P-body"/>
    <property type="evidence" value="ECO:0007669"/>
    <property type="project" value="UniProtKB-SubCell"/>
</dbReference>
<evidence type="ECO:0000256" key="2">
    <source>
        <dbReference type="ARBA" id="ARBA00022490"/>
    </source>
</evidence>
<evidence type="ECO:0000256" key="1">
    <source>
        <dbReference type="ARBA" id="ARBA00004201"/>
    </source>
</evidence>
<proteinExistence type="predicted"/>
<comment type="subcellular location">
    <subcellularLocation>
        <location evidence="1">Cytoplasm</location>
        <location evidence="1">P-body</location>
    </subcellularLocation>
</comment>
<keyword evidence="2" id="KW-0963">Cytoplasm</keyword>
<accession>A0AAN7PV07</accession>
<gene>
    <name evidence="4" type="ORF">RN001_010580</name>
</gene>
<name>A0AAN7PV07_9COLE</name>
<feature type="region of interest" description="Disordered" evidence="3">
    <location>
        <begin position="1"/>
        <end position="21"/>
    </location>
</feature>
<comment type="caution">
    <text evidence="4">The sequence shown here is derived from an EMBL/GenBank/DDBJ whole genome shotgun (WGS) entry which is preliminary data.</text>
</comment>
<reference evidence="5" key="1">
    <citation type="submission" date="2023-01" db="EMBL/GenBank/DDBJ databases">
        <title>Key to firefly adult light organ development and bioluminescence: homeobox transcription factors regulate luciferase expression and transportation to peroxisome.</title>
        <authorList>
            <person name="Fu X."/>
        </authorList>
    </citation>
    <scope>NUCLEOTIDE SEQUENCE [LARGE SCALE GENOMIC DNA]</scope>
</reference>
<dbReference type="PANTHER" id="PTHR21551:SF0">
    <property type="entry name" value="PROTEIN ASSOCIATED WITH TOPO II RELATED-1, ISOFORM A"/>
    <property type="match status" value="1"/>
</dbReference>
<organism evidence="4 5">
    <name type="scientific">Aquatica leii</name>
    <dbReference type="NCBI Taxonomy" id="1421715"/>
    <lineage>
        <taxon>Eukaryota</taxon>
        <taxon>Metazoa</taxon>
        <taxon>Ecdysozoa</taxon>
        <taxon>Arthropoda</taxon>
        <taxon>Hexapoda</taxon>
        <taxon>Insecta</taxon>
        <taxon>Pterygota</taxon>
        <taxon>Neoptera</taxon>
        <taxon>Endopterygota</taxon>
        <taxon>Coleoptera</taxon>
        <taxon>Polyphaga</taxon>
        <taxon>Elateriformia</taxon>
        <taxon>Elateroidea</taxon>
        <taxon>Lampyridae</taxon>
        <taxon>Luciolinae</taxon>
        <taxon>Aquatica</taxon>
    </lineage>
</organism>
<dbReference type="PANTHER" id="PTHR21551">
    <property type="entry name" value="TOPOISOMERASE II-ASSOCIATED PROTEIN PAT1"/>
    <property type="match status" value="1"/>
</dbReference>
<dbReference type="GO" id="GO:0000290">
    <property type="term" value="P:deadenylation-dependent decapping of nuclear-transcribed mRNA"/>
    <property type="evidence" value="ECO:0007669"/>
    <property type="project" value="InterPro"/>
</dbReference>
<dbReference type="EMBL" id="JARPUR010000004">
    <property type="protein sequence ID" value="KAK4878074.1"/>
    <property type="molecule type" value="Genomic_DNA"/>
</dbReference>
<evidence type="ECO:0000313" key="5">
    <source>
        <dbReference type="Proteomes" id="UP001353858"/>
    </source>
</evidence>
<dbReference type="InterPro" id="IPR039900">
    <property type="entry name" value="Pat1-like"/>
</dbReference>
<protein>
    <recommendedName>
        <fullName evidence="6">PAT1-like protein 1</fullName>
    </recommendedName>
</protein>
<evidence type="ECO:0000313" key="4">
    <source>
        <dbReference type="EMBL" id="KAK4878074.1"/>
    </source>
</evidence>
<sequence>MADTSFRFGPDSDDNQLSPDDTDCLEIEEEEYDALNDETFGTLEDSTGIDDWEQQHEQFAELAETSKQSDGLENSINKLKLEESSYVFPSKNNSVWSYNASQNGDIFSSSLSSNLLQKSSNSLGAKVNLKDQNDDLLGLFNISSTKYDPPVGLGNQTHKKICTVEELERVLLQNRAKAQTQSPLPNVIPSAPPLHHVQSKMHPPFVQHPMQAPPGTGRLPPGLPPIGIPPPHMRHLPHMHHHNVPPGLVRLVPPAHFMQGAPTPPPGLIYPPHQQFPVNHPFNFPAPPRLGNMHNMHHNNKLNHHNSQHRNKMEENSIRHRNEHFAQKDEYADLMSSREKQWLINIQLVQLNTGTPYFDDYYYTIFKERKSKNSKENLPPTEKNQWHNRRVNDRQENQNTLTPKVYTPLQFENSLGKLQCGSVTAPRKIIDMDIVTPDKDNETNSISARDTKKIKQLLLELEAFYSYLLKAEDLKNPLYKSNMVKLCEIKQKQRLRELDLASTPEQKLEILRCLQQESAPFMENSRDYLLKVINGLFQEDKYSNFLSIRKGKMLLLRILPSLTSDYFSTQLCDLWNKVLLSIPMVGRKDTSGDQLFLRLHPHFKQFIQASDITVILDIVSNLLEVLSPENNRGTPISCQGKPPLTFIVSNKFGVSALAAMLVRTETLIVENKASEKQQTEWFNFVTGWAETLLVPKLVLVTPIELVPSDIFNRHCNRIGNSTLDKMKLLEKWISNGS</sequence>
<dbReference type="AlphaFoldDB" id="A0AAN7PV07"/>
<dbReference type="Proteomes" id="UP001353858">
    <property type="component" value="Unassembled WGS sequence"/>
</dbReference>
<dbReference type="GO" id="GO:0003723">
    <property type="term" value="F:RNA binding"/>
    <property type="evidence" value="ECO:0007669"/>
    <property type="project" value="TreeGrafter"/>
</dbReference>